<dbReference type="EMBL" id="UOFS01000005">
    <property type="protein sequence ID" value="VAW90992.1"/>
    <property type="molecule type" value="Genomic_DNA"/>
</dbReference>
<feature type="domain" description="Spondin" evidence="1">
    <location>
        <begin position="44"/>
        <end position="168"/>
    </location>
</feature>
<name>A0A3B0ZUC0_9ZZZZ</name>
<dbReference type="Pfam" id="PF06468">
    <property type="entry name" value="Spond_N"/>
    <property type="match status" value="1"/>
</dbReference>
<dbReference type="AlphaFoldDB" id="A0A3B0ZUC0"/>
<accession>A0A3B0ZUC0</accession>
<gene>
    <name evidence="2" type="ORF">MNBD_GAMMA22-3025</name>
</gene>
<dbReference type="NCBIfam" id="NF038123">
    <property type="entry name" value="NF038123_dom"/>
    <property type="match status" value="1"/>
</dbReference>
<reference evidence="2" key="1">
    <citation type="submission" date="2018-06" db="EMBL/GenBank/DDBJ databases">
        <authorList>
            <person name="Zhirakovskaya E."/>
        </authorList>
    </citation>
    <scope>NUCLEOTIDE SEQUENCE</scope>
</reference>
<sequence>MVNNLKKIILGIAASCALSTTVFADSSTVTYEISITNLVNAPFLSKPVVAIHSSNFKLFELGKVNTSPGLEAVAETGKPTILADELALNPEVLEVRILNGALPNGGLAAGETVTATFTASKDFSYVSVYSMIAPSNDGFISANSVKGPYKEKSVVIMSPVYDAGTEANNELCDTAVPTDINDPDSIPVPPPMRPMICVFNPTIPAPPFARVGAGGEGPILVHRGFQGIGDLNPAMFDWRNPAAKIMIKRISSK</sequence>
<proteinExistence type="predicted"/>
<dbReference type="Gene3D" id="2.60.40.2130">
    <property type="entry name" value="F-spondin domain"/>
    <property type="match status" value="1"/>
</dbReference>
<dbReference type="InterPro" id="IPR038678">
    <property type="entry name" value="Spondin_N_sf"/>
</dbReference>
<protein>
    <recommendedName>
        <fullName evidence="1">Spondin domain-containing protein</fullName>
    </recommendedName>
</protein>
<evidence type="ECO:0000259" key="1">
    <source>
        <dbReference type="Pfam" id="PF06468"/>
    </source>
</evidence>
<organism evidence="2">
    <name type="scientific">hydrothermal vent metagenome</name>
    <dbReference type="NCBI Taxonomy" id="652676"/>
    <lineage>
        <taxon>unclassified sequences</taxon>
        <taxon>metagenomes</taxon>
        <taxon>ecological metagenomes</taxon>
    </lineage>
</organism>
<evidence type="ECO:0000313" key="2">
    <source>
        <dbReference type="EMBL" id="VAW90992.1"/>
    </source>
</evidence>
<dbReference type="InterPro" id="IPR009465">
    <property type="entry name" value="Spondin_N"/>
</dbReference>